<comment type="caution">
    <text evidence="1">The sequence shown here is derived from an EMBL/GenBank/DDBJ whole genome shotgun (WGS) entry which is preliminary data.</text>
</comment>
<proteinExistence type="predicted"/>
<evidence type="ECO:0000313" key="2">
    <source>
        <dbReference type="Proteomes" id="UP001138793"/>
    </source>
</evidence>
<dbReference type="EMBL" id="JAGGMB010000001">
    <property type="protein sequence ID" value="MBP2076271.1"/>
    <property type="molecule type" value="Genomic_DNA"/>
</dbReference>
<name>A0A9X1CAV4_9BACI</name>
<protein>
    <submittedName>
        <fullName evidence="1">Uncharacterized protein</fullName>
    </submittedName>
</protein>
<reference evidence="1" key="1">
    <citation type="submission" date="2021-03" db="EMBL/GenBank/DDBJ databases">
        <title>Genomic Encyclopedia of Type Strains, Phase IV (KMG-IV): sequencing the most valuable type-strain genomes for metagenomic binning, comparative biology and taxonomic classification.</title>
        <authorList>
            <person name="Goeker M."/>
        </authorList>
    </citation>
    <scope>NUCLEOTIDE SEQUENCE</scope>
    <source>
        <strain evidence="1">DSM 107338</strain>
    </source>
</reference>
<gene>
    <name evidence="1" type="ORF">J2Z64_000482</name>
</gene>
<accession>A0A9X1CAV4</accession>
<keyword evidence="2" id="KW-1185">Reference proteome</keyword>
<evidence type="ECO:0000313" key="1">
    <source>
        <dbReference type="EMBL" id="MBP2076271.1"/>
    </source>
</evidence>
<organism evidence="1 2">
    <name type="scientific">Oceanobacillus polygoni</name>
    <dbReference type="NCBI Taxonomy" id="1235259"/>
    <lineage>
        <taxon>Bacteria</taxon>
        <taxon>Bacillati</taxon>
        <taxon>Bacillota</taxon>
        <taxon>Bacilli</taxon>
        <taxon>Bacillales</taxon>
        <taxon>Bacillaceae</taxon>
        <taxon>Oceanobacillus</taxon>
    </lineage>
</organism>
<dbReference type="RefSeq" id="WP_187773731.1">
    <property type="nucleotide sequence ID" value="NZ_JAGGMB010000001.1"/>
</dbReference>
<sequence>MESFFTISNVMTKKLGRKLQDEELKFLQWMYERYTEEQLETELEQTDADALITLNS</sequence>
<dbReference type="AlphaFoldDB" id="A0A9X1CAV4"/>
<dbReference type="Proteomes" id="UP001138793">
    <property type="component" value="Unassembled WGS sequence"/>
</dbReference>